<gene>
    <name evidence="1" type="ORF">SAMN05660236_2295</name>
</gene>
<proteinExistence type="predicted"/>
<evidence type="ECO:0000313" key="2">
    <source>
        <dbReference type="Proteomes" id="UP000190961"/>
    </source>
</evidence>
<name>A0A1T5KKC8_9BACT</name>
<protein>
    <recommendedName>
        <fullName evidence="3">DUF1579 domain-containing protein</fullName>
    </recommendedName>
</protein>
<dbReference type="OrthoDB" id="8481162at2"/>
<dbReference type="RefSeq" id="WP_079686757.1">
    <property type="nucleotide sequence ID" value="NZ_FUZU01000001.1"/>
</dbReference>
<evidence type="ECO:0000313" key="1">
    <source>
        <dbReference type="EMBL" id="SKC64101.1"/>
    </source>
</evidence>
<dbReference type="Proteomes" id="UP000190961">
    <property type="component" value="Unassembled WGS sequence"/>
</dbReference>
<sequence length="143" mass="16445">MKRIEESNFKRLIGVWDTTGDIKSGEGNLKLMGIDSYEFILDGNYILHKADVHMGNERNETLEIIQWDSSPDNAKMQYFNSKGEDGIMISSIVNNEFKIEGNGLMFNGVINDGNTRITGKWYIQTENDKWTDFIDLTLEKQKI</sequence>
<dbReference type="AlphaFoldDB" id="A0A1T5KKC8"/>
<keyword evidence="2" id="KW-1185">Reference proteome</keyword>
<evidence type="ECO:0008006" key="3">
    <source>
        <dbReference type="Google" id="ProtNLM"/>
    </source>
</evidence>
<organism evidence="1 2">
    <name type="scientific">Ohtaekwangia koreensis</name>
    <dbReference type="NCBI Taxonomy" id="688867"/>
    <lineage>
        <taxon>Bacteria</taxon>
        <taxon>Pseudomonadati</taxon>
        <taxon>Bacteroidota</taxon>
        <taxon>Cytophagia</taxon>
        <taxon>Cytophagales</taxon>
        <taxon>Fulvivirgaceae</taxon>
        <taxon>Ohtaekwangia</taxon>
    </lineage>
</organism>
<accession>A0A1T5KKC8</accession>
<dbReference type="EMBL" id="FUZU01000001">
    <property type="protein sequence ID" value="SKC64101.1"/>
    <property type="molecule type" value="Genomic_DNA"/>
</dbReference>
<reference evidence="1 2" key="1">
    <citation type="submission" date="2017-02" db="EMBL/GenBank/DDBJ databases">
        <authorList>
            <person name="Peterson S.W."/>
        </authorList>
    </citation>
    <scope>NUCLEOTIDE SEQUENCE [LARGE SCALE GENOMIC DNA]</scope>
    <source>
        <strain evidence="1 2">DSM 25262</strain>
    </source>
</reference>
<dbReference type="STRING" id="688867.SAMN05660236_2295"/>